<reference evidence="2" key="2">
    <citation type="submission" date="2015-03" db="UniProtKB">
        <authorList>
            <consortium name="EnsemblPlants"/>
        </authorList>
    </citation>
    <scope>IDENTIFICATION</scope>
</reference>
<dbReference type="InterPro" id="IPR029466">
    <property type="entry name" value="NAM-associated_C"/>
</dbReference>
<dbReference type="Gramene" id="Bo7g067460.1">
    <property type="protein sequence ID" value="Bo7g067460.1"/>
    <property type="gene ID" value="Bo7g067460"/>
</dbReference>
<dbReference type="PANTHER" id="PTHR45023">
    <property type="match status" value="1"/>
</dbReference>
<dbReference type="STRING" id="109376.A0A0D3D8Y0"/>
<evidence type="ECO:0000313" key="3">
    <source>
        <dbReference type="Proteomes" id="UP000032141"/>
    </source>
</evidence>
<dbReference type="Pfam" id="PF14303">
    <property type="entry name" value="NAM-associated"/>
    <property type="match status" value="1"/>
</dbReference>
<reference evidence="2 3" key="1">
    <citation type="journal article" date="2014" name="Genome Biol.">
        <title>Transcriptome and methylome profiling reveals relics of genome dominance in the mesopolyploid Brassica oleracea.</title>
        <authorList>
            <person name="Parkin I.A."/>
            <person name="Koh C."/>
            <person name="Tang H."/>
            <person name="Robinson S.J."/>
            <person name="Kagale S."/>
            <person name="Clarke W.E."/>
            <person name="Town C.D."/>
            <person name="Nixon J."/>
            <person name="Krishnakumar V."/>
            <person name="Bidwell S.L."/>
            <person name="Denoeud F."/>
            <person name="Belcram H."/>
            <person name="Links M.G."/>
            <person name="Just J."/>
            <person name="Clarke C."/>
            <person name="Bender T."/>
            <person name="Huebert T."/>
            <person name="Mason A.S."/>
            <person name="Pires J.C."/>
            <person name="Barker G."/>
            <person name="Moore J."/>
            <person name="Walley P.G."/>
            <person name="Manoli S."/>
            <person name="Batley J."/>
            <person name="Edwards D."/>
            <person name="Nelson M.N."/>
            <person name="Wang X."/>
            <person name="Paterson A.H."/>
            <person name="King G."/>
            <person name="Bancroft I."/>
            <person name="Chalhoub B."/>
            <person name="Sharpe A.G."/>
        </authorList>
    </citation>
    <scope>NUCLEOTIDE SEQUENCE</scope>
    <source>
        <strain evidence="2 3">cv. TO1000</strain>
    </source>
</reference>
<keyword evidence="3" id="KW-1185">Reference proteome</keyword>
<dbReference type="HOGENOM" id="CLU_012390_5_1_1"/>
<protein>
    <recommendedName>
        <fullName evidence="1">Myb-like domain-containing protein</fullName>
    </recommendedName>
</protein>
<proteinExistence type="predicted"/>
<dbReference type="InterPro" id="IPR001005">
    <property type="entry name" value="SANT/Myb"/>
</dbReference>
<dbReference type="AlphaFoldDB" id="A0A0D3D8Y0"/>
<dbReference type="Gene3D" id="1.10.10.60">
    <property type="entry name" value="Homeodomain-like"/>
    <property type="match status" value="1"/>
</dbReference>
<feature type="domain" description="Myb-like" evidence="1">
    <location>
        <begin position="136"/>
        <end position="207"/>
    </location>
</feature>
<dbReference type="PANTHER" id="PTHR45023:SF4">
    <property type="entry name" value="GLYCINE-RICH PROTEIN-RELATED"/>
    <property type="match status" value="1"/>
</dbReference>
<evidence type="ECO:0000313" key="2">
    <source>
        <dbReference type="EnsemblPlants" id="Bo7g067460.1"/>
    </source>
</evidence>
<dbReference type="Proteomes" id="UP000032141">
    <property type="component" value="Chromosome C7"/>
</dbReference>
<dbReference type="EnsemblPlants" id="Bo7g067460.1">
    <property type="protein sequence ID" value="Bo7g067460.1"/>
    <property type="gene ID" value="Bo7g067460"/>
</dbReference>
<dbReference type="PROSITE" id="PS50090">
    <property type="entry name" value="MYB_LIKE"/>
    <property type="match status" value="1"/>
</dbReference>
<sequence length="580" mass="66217">MLFFFDFEDITTSGQSIFCCKAREGEGVAARVLESLASMLVLALKLHHQCSCLSIRLGRVELKEPSIDWFSIRRYNFLSPSSSVIHIHFFFAMDPFSQAGSFQNLLNSQQPNTSFSFITPSIELSSSDANEEHVVSDRKERRKWSPTEDLVLISAWLNTSKDPVVGNEQKAIAFWKRIASYVASSPKLSALQKREPTNCKQRWGKINEGVCKFVGCYEAATKAKSSGMGEDDVLKMAHEIFFNDYKLKFTLEHAWLELRHDQKWCGASSTKDKVSSKRRKLDDQTAQSSTSVQGCLGEDQAMARPIGVKAAKAKGKSKGKTSEEAVELQSMWEIRQNDFILKEKLNKQKLLDSLIAKSEPLSELEISLKNKLITEMLTSGVVYLVTQQDSNVVDWSSRDTTRHVVSNPFHILLMASSSSTNFDDEMDEKFDQIFDQQFEKLLIHHENRQEASRSKKKRAYIERQREQGHMQLWNDYFSEDATYPSHMFRRRFRMNKSLFMRIVDRLSTEIPYFQQRRDATGRFGLSALQKATTAIRMMAYGCPADAVDEYLQLGETTALLCLEHFVDGIINLFGESRGCT</sequence>
<accession>A0A0D3D8Y0</accession>
<evidence type="ECO:0000259" key="1">
    <source>
        <dbReference type="PROSITE" id="PS50090"/>
    </source>
</evidence>
<name>A0A0D3D8Y0_BRAOL</name>
<organism evidence="2 3">
    <name type="scientific">Brassica oleracea var. oleracea</name>
    <dbReference type="NCBI Taxonomy" id="109376"/>
    <lineage>
        <taxon>Eukaryota</taxon>
        <taxon>Viridiplantae</taxon>
        <taxon>Streptophyta</taxon>
        <taxon>Embryophyta</taxon>
        <taxon>Tracheophyta</taxon>
        <taxon>Spermatophyta</taxon>
        <taxon>Magnoliopsida</taxon>
        <taxon>eudicotyledons</taxon>
        <taxon>Gunneridae</taxon>
        <taxon>Pentapetalae</taxon>
        <taxon>rosids</taxon>
        <taxon>malvids</taxon>
        <taxon>Brassicales</taxon>
        <taxon>Brassicaceae</taxon>
        <taxon>Brassiceae</taxon>
        <taxon>Brassica</taxon>
    </lineage>
</organism>